<dbReference type="SUPFAM" id="SSF52540">
    <property type="entry name" value="P-loop containing nucleoside triphosphate hydrolases"/>
    <property type="match status" value="1"/>
</dbReference>
<dbReference type="Proteomes" id="UP000010482">
    <property type="component" value="Chromosome"/>
</dbReference>
<gene>
    <name evidence="4" type="ORF">Dacsa_0263</name>
</gene>
<feature type="domain" description="Sulfotransferase" evidence="3">
    <location>
        <begin position="23"/>
        <end position="264"/>
    </location>
</feature>
<dbReference type="GO" id="GO:0008146">
    <property type="term" value="F:sulfotransferase activity"/>
    <property type="evidence" value="ECO:0007669"/>
    <property type="project" value="InterPro"/>
</dbReference>
<evidence type="ECO:0000256" key="1">
    <source>
        <dbReference type="ARBA" id="ARBA00005771"/>
    </source>
</evidence>
<dbReference type="eggNOG" id="ENOG50330SK">
    <property type="taxonomic scope" value="Bacteria"/>
</dbReference>
<name>K9YRT9_DACS8</name>
<accession>K9YRT9</accession>
<dbReference type="Gene3D" id="3.40.50.300">
    <property type="entry name" value="P-loop containing nucleotide triphosphate hydrolases"/>
    <property type="match status" value="1"/>
</dbReference>
<dbReference type="InterPro" id="IPR000863">
    <property type="entry name" value="Sulfotransferase_dom"/>
</dbReference>
<dbReference type="OrthoDB" id="8446141at2"/>
<dbReference type="HOGENOM" id="CLU_070770_0_0_3"/>
<evidence type="ECO:0000313" key="4">
    <source>
        <dbReference type="EMBL" id="AFZ49070.1"/>
    </source>
</evidence>
<keyword evidence="2" id="KW-0808">Transferase</keyword>
<dbReference type="KEGG" id="dsl:Dacsa_0263"/>
<dbReference type="STRING" id="13035.Dacsa_0263"/>
<organism evidence="4 5">
    <name type="scientific">Dactylococcopsis salina (strain PCC 8305)</name>
    <name type="common">Myxobactron salinum</name>
    <dbReference type="NCBI Taxonomy" id="13035"/>
    <lineage>
        <taxon>Bacteria</taxon>
        <taxon>Bacillati</taxon>
        <taxon>Cyanobacteriota</taxon>
        <taxon>Cyanophyceae</taxon>
        <taxon>Nodosilineales</taxon>
        <taxon>Cymatolegaceae</taxon>
        <taxon>Dactylococcopsis</taxon>
    </lineage>
</organism>
<comment type="similarity">
    <text evidence="1">Belongs to the sulfotransferase 1 family.</text>
</comment>
<sequence>MMLKNRQEQKEIIKAYNLLRKPPSVIFYTTHKCASVFVNKLLSCITKNSDYRLKNYSSAIWSLGNQIDVGSPYEDFLEKAYDRLYKTKGEIYAPQRRPLDFPGRENFKHIFFLRDPRDVLVSGYYSFGYSHKTPKAEKQKQKFNETRVKIREQGIDNYACEAAINWLLPLYDKYRELLETSDTHLYLTYDEFKDDTTRFIQKIADFLEVNVPEKEIQEIANEASPVQQNKDIMQHKRSGLSQQYLTELESDTIQKLNETFAEVLSYWNFPI</sequence>
<protein>
    <submittedName>
        <fullName evidence="4">Sulfotransferase family protein</fullName>
    </submittedName>
</protein>
<reference evidence="4" key="1">
    <citation type="submission" date="2012-04" db="EMBL/GenBank/DDBJ databases">
        <title>Finished genome of Dactylococcopsis salina PCC 8305.</title>
        <authorList>
            <consortium name="US DOE Joint Genome Institute"/>
            <person name="Gugger M."/>
            <person name="Coursin T."/>
            <person name="Rippka R."/>
            <person name="Tandeau De Marsac N."/>
            <person name="Huntemann M."/>
            <person name="Wei C.-L."/>
            <person name="Han J."/>
            <person name="Detter J.C."/>
            <person name="Han C."/>
            <person name="Tapia R."/>
            <person name="Daligault H."/>
            <person name="Chen A."/>
            <person name="Krypides N."/>
            <person name="Mavromatis K."/>
            <person name="Markowitz V."/>
            <person name="Szeto E."/>
            <person name="Ivanova N."/>
            <person name="Ovchinnikova G."/>
            <person name="Pagani I."/>
            <person name="Pati A."/>
            <person name="Goodwin L."/>
            <person name="Peters L."/>
            <person name="Pitluck S."/>
            <person name="Woyke T."/>
            <person name="Kerfeld C."/>
        </authorList>
    </citation>
    <scope>NUCLEOTIDE SEQUENCE [LARGE SCALE GENOMIC DNA]</scope>
    <source>
        <strain evidence="4">PCC 8305</strain>
    </source>
</reference>
<keyword evidence="5" id="KW-1185">Reference proteome</keyword>
<dbReference type="PANTHER" id="PTHR11783">
    <property type="entry name" value="SULFOTRANSFERASE SULT"/>
    <property type="match status" value="1"/>
</dbReference>
<evidence type="ECO:0000313" key="5">
    <source>
        <dbReference type="Proteomes" id="UP000010482"/>
    </source>
</evidence>
<dbReference type="PATRIC" id="fig|13035.3.peg.304"/>
<dbReference type="EMBL" id="CP003944">
    <property type="protein sequence ID" value="AFZ49070.1"/>
    <property type="molecule type" value="Genomic_DNA"/>
</dbReference>
<evidence type="ECO:0000259" key="3">
    <source>
        <dbReference type="Pfam" id="PF00685"/>
    </source>
</evidence>
<dbReference type="AlphaFoldDB" id="K9YRT9"/>
<dbReference type="InterPro" id="IPR027417">
    <property type="entry name" value="P-loop_NTPase"/>
</dbReference>
<proteinExistence type="inferred from homology"/>
<dbReference type="Pfam" id="PF00685">
    <property type="entry name" value="Sulfotransfer_1"/>
    <property type="match status" value="1"/>
</dbReference>
<evidence type="ECO:0000256" key="2">
    <source>
        <dbReference type="ARBA" id="ARBA00022679"/>
    </source>
</evidence>